<dbReference type="AlphaFoldDB" id="A0A6A0GT55"/>
<reference evidence="19" key="3">
    <citation type="submission" date="2019-06" db="EMBL/GenBank/DDBJ databases">
        <authorList>
            <person name="Poynton C."/>
            <person name="Hasenbein S."/>
            <person name="Benoit J.B."/>
            <person name="Sepulveda M.S."/>
            <person name="Poelchau M.F."/>
            <person name="Murali S.C."/>
            <person name="Chen S."/>
            <person name="Glastad K.M."/>
            <person name="Werren J.H."/>
            <person name="Vineis J.H."/>
            <person name="Bowen J.L."/>
            <person name="Friedrich M."/>
            <person name="Jones J."/>
            <person name="Robertson H.M."/>
            <person name="Feyereisen R."/>
            <person name="Mechler-Hickson A."/>
            <person name="Mathers N."/>
            <person name="Lee C.E."/>
            <person name="Colbourne J.K."/>
            <person name="Biales A."/>
            <person name="Johnston J.S."/>
            <person name="Wellborn G.A."/>
            <person name="Rosendale A.J."/>
            <person name="Cridge A.G."/>
            <person name="Munoz-Torres M.C."/>
            <person name="Bain P.A."/>
            <person name="Manny A.R."/>
            <person name="Major K.M."/>
            <person name="Lambert F.N."/>
            <person name="Vulpe C.D."/>
            <person name="Tuck P."/>
            <person name="Blalock B.J."/>
            <person name="Lin Y.-Y."/>
            <person name="Smith M.E."/>
            <person name="Ochoa-Acuna H."/>
            <person name="Chen M.-J.M."/>
            <person name="Childers C.P."/>
            <person name="Qu J."/>
            <person name="Dugan S."/>
            <person name="Lee S.L."/>
            <person name="Chao H."/>
            <person name="Dinh H."/>
            <person name="Han Y."/>
            <person name="Doddapaneni H."/>
            <person name="Worley K.C."/>
            <person name="Muzny D.M."/>
            <person name="Gibbs R.A."/>
            <person name="Richards S."/>
        </authorList>
    </citation>
    <scope>NUCLEOTIDE SEQUENCE</scope>
    <source>
        <strain evidence="19">HAZT.00-mixed</strain>
        <tissue evidence="19">Whole organism</tissue>
    </source>
</reference>
<evidence type="ECO:0000256" key="12">
    <source>
        <dbReference type="ARBA" id="ARBA00022833"/>
    </source>
</evidence>
<proteinExistence type="inferred from homology"/>
<feature type="non-terminal residue" evidence="19">
    <location>
        <position position="714"/>
    </location>
</feature>
<feature type="domain" description="Ubiquitin-like" evidence="15">
    <location>
        <begin position="146"/>
        <end position="209"/>
    </location>
</feature>
<evidence type="ECO:0000259" key="18">
    <source>
        <dbReference type="PROSITE" id="PS51873"/>
    </source>
</evidence>
<dbReference type="UniPathway" id="UPA00143"/>
<evidence type="ECO:0000256" key="8">
    <source>
        <dbReference type="ARBA" id="ARBA00022723"/>
    </source>
</evidence>
<evidence type="ECO:0000256" key="13">
    <source>
        <dbReference type="PROSITE-ProRule" id="PRU00322"/>
    </source>
</evidence>
<dbReference type="InterPro" id="IPR017907">
    <property type="entry name" value="Znf_RING_CS"/>
</dbReference>
<dbReference type="PROSITE" id="PS50199">
    <property type="entry name" value="ZF_RANBP2_2"/>
    <property type="match status" value="1"/>
</dbReference>
<dbReference type="Gene3D" id="3.10.20.90">
    <property type="entry name" value="Phosphatidylinositol 3-kinase Catalytic Subunit, Chain A, domain 1"/>
    <property type="match status" value="1"/>
</dbReference>
<dbReference type="EC" id="2.3.2.31" evidence="4"/>
<feature type="region of interest" description="Disordered" evidence="14">
    <location>
        <begin position="225"/>
        <end position="266"/>
    </location>
</feature>
<evidence type="ECO:0000256" key="4">
    <source>
        <dbReference type="ARBA" id="ARBA00012251"/>
    </source>
</evidence>
<keyword evidence="8" id="KW-0479">Metal-binding</keyword>
<dbReference type="GO" id="GO:0071797">
    <property type="term" value="C:LUBAC complex"/>
    <property type="evidence" value="ECO:0007669"/>
    <property type="project" value="TreeGrafter"/>
</dbReference>
<evidence type="ECO:0000259" key="16">
    <source>
        <dbReference type="PROSITE" id="PS50089"/>
    </source>
</evidence>
<evidence type="ECO:0000256" key="10">
    <source>
        <dbReference type="ARBA" id="ARBA00022771"/>
    </source>
</evidence>
<dbReference type="InterPro" id="IPR013083">
    <property type="entry name" value="Znf_RING/FYVE/PHD"/>
</dbReference>
<gene>
    <name evidence="19" type="ORF">HAZT_HAZT002690</name>
</gene>
<evidence type="ECO:0000256" key="14">
    <source>
        <dbReference type="SAM" id="MobiDB-lite"/>
    </source>
</evidence>
<keyword evidence="12" id="KW-0862">Zinc</keyword>
<evidence type="ECO:0000256" key="2">
    <source>
        <dbReference type="ARBA" id="ARBA00004906"/>
    </source>
</evidence>
<dbReference type="GO" id="GO:0061630">
    <property type="term" value="F:ubiquitin protein ligase activity"/>
    <property type="evidence" value="ECO:0007669"/>
    <property type="project" value="UniProtKB-EC"/>
</dbReference>
<dbReference type="CDD" id="cd16633">
    <property type="entry name" value="mRING-HC-C3HC3D_RBR_HOIL1"/>
    <property type="match status" value="1"/>
</dbReference>
<keyword evidence="6" id="KW-0597">Phosphoprotein</keyword>
<feature type="domain" description="RanBP2-type" evidence="17">
    <location>
        <begin position="426"/>
        <end position="455"/>
    </location>
</feature>
<dbReference type="Gene3D" id="3.30.40.10">
    <property type="entry name" value="Zinc/RING finger domain, C3HC4 (zinc finger)"/>
    <property type="match status" value="1"/>
</dbReference>
<keyword evidence="9" id="KW-0677">Repeat</keyword>
<keyword evidence="10 13" id="KW-0863">Zinc-finger</keyword>
<dbReference type="PROSITE" id="PS50089">
    <property type="entry name" value="ZF_RING_2"/>
    <property type="match status" value="1"/>
</dbReference>
<dbReference type="GO" id="GO:0009893">
    <property type="term" value="P:positive regulation of metabolic process"/>
    <property type="evidence" value="ECO:0007669"/>
    <property type="project" value="UniProtKB-ARBA"/>
</dbReference>
<dbReference type="GO" id="GO:0008270">
    <property type="term" value="F:zinc ion binding"/>
    <property type="evidence" value="ECO:0007669"/>
    <property type="project" value="UniProtKB-KW"/>
</dbReference>
<dbReference type="PROSITE" id="PS01358">
    <property type="entry name" value="ZF_RANBP2_1"/>
    <property type="match status" value="1"/>
</dbReference>
<evidence type="ECO:0000256" key="5">
    <source>
        <dbReference type="ARBA" id="ARBA00017887"/>
    </source>
</evidence>
<dbReference type="OrthoDB" id="261960at2759"/>
<feature type="region of interest" description="Disordered" evidence="14">
    <location>
        <begin position="345"/>
        <end position="425"/>
    </location>
</feature>
<evidence type="ECO:0000256" key="7">
    <source>
        <dbReference type="ARBA" id="ARBA00022679"/>
    </source>
</evidence>
<dbReference type="FunFam" id="3.30.40.10:FF:000137">
    <property type="entry name" value="RanBP-type and C3HC4-type zinc finger-containing protein 1"/>
    <property type="match status" value="1"/>
</dbReference>
<dbReference type="InterPro" id="IPR051628">
    <property type="entry name" value="LUBAC_E3_Ligases"/>
</dbReference>
<dbReference type="SUPFAM" id="SSF54236">
    <property type="entry name" value="Ubiquitin-like"/>
    <property type="match status" value="1"/>
</dbReference>
<evidence type="ECO:0000259" key="15">
    <source>
        <dbReference type="PROSITE" id="PS50053"/>
    </source>
</evidence>
<dbReference type="SUPFAM" id="SSF57850">
    <property type="entry name" value="RING/U-box"/>
    <property type="match status" value="2"/>
</dbReference>
<dbReference type="InterPro" id="IPR029071">
    <property type="entry name" value="Ubiquitin-like_domsf"/>
</dbReference>
<feature type="domain" description="RING-type" evidence="16">
    <location>
        <begin position="494"/>
        <end position="535"/>
    </location>
</feature>
<evidence type="ECO:0000256" key="6">
    <source>
        <dbReference type="ARBA" id="ARBA00022553"/>
    </source>
</evidence>
<name>A0A6A0GT55_HYAAZ</name>
<evidence type="ECO:0000256" key="3">
    <source>
        <dbReference type="ARBA" id="ARBA00008278"/>
    </source>
</evidence>
<dbReference type="EMBL" id="JQDR03015125">
    <property type="protein sequence ID" value="KAA0187120.1"/>
    <property type="molecule type" value="Genomic_DNA"/>
</dbReference>
<feature type="compositionally biased region" description="Basic and acidic residues" evidence="14">
    <location>
        <begin position="397"/>
        <end position="406"/>
    </location>
</feature>
<dbReference type="PROSITE" id="PS00518">
    <property type="entry name" value="ZF_RING_1"/>
    <property type="match status" value="1"/>
</dbReference>
<dbReference type="PROSITE" id="PS50053">
    <property type="entry name" value="UBIQUITIN_2"/>
    <property type="match status" value="1"/>
</dbReference>
<organism evidence="19">
    <name type="scientific">Hyalella azteca</name>
    <name type="common">Amphipod</name>
    <dbReference type="NCBI Taxonomy" id="294128"/>
    <lineage>
        <taxon>Eukaryota</taxon>
        <taxon>Metazoa</taxon>
        <taxon>Ecdysozoa</taxon>
        <taxon>Arthropoda</taxon>
        <taxon>Crustacea</taxon>
        <taxon>Multicrustacea</taxon>
        <taxon>Malacostraca</taxon>
        <taxon>Eumalacostraca</taxon>
        <taxon>Peracarida</taxon>
        <taxon>Amphipoda</taxon>
        <taxon>Senticaudata</taxon>
        <taxon>Talitrida</taxon>
        <taxon>Talitroidea</taxon>
        <taxon>Hyalellidae</taxon>
        <taxon>Hyalella</taxon>
    </lineage>
</organism>
<keyword evidence="7" id="KW-0808">Transferase</keyword>
<comment type="pathway">
    <text evidence="2">Protein modification; protein ubiquitination.</text>
</comment>
<protein>
    <recommendedName>
        <fullName evidence="5">RanBP-type and C3HC4-type zinc finger-containing protein 1</fullName>
        <ecNumber evidence="4">2.3.2.31</ecNumber>
    </recommendedName>
</protein>
<dbReference type="Gene3D" id="2.30.30.380">
    <property type="entry name" value="Zn-finger domain of Sec23/24"/>
    <property type="match status" value="1"/>
</dbReference>
<reference evidence="19" key="1">
    <citation type="submission" date="2014-08" db="EMBL/GenBank/DDBJ databases">
        <authorList>
            <person name="Murali S."/>
            <person name="Richards S."/>
            <person name="Bandaranaike D."/>
            <person name="Bellair M."/>
            <person name="Blankenburg K."/>
            <person name="Chao H."/>
            <person name="Dinh H."/>
            <person name="Doddapaneni H."/>
            <person name="Dugan-Rocha S."/>
            <person name="Elkadiri S."/>
            <person name="Gnanaolivu R."/>
            <person name="Hughes D."/>
            <person name="Lee S."/>
            <person name="Li M."/>
            <person name="Ming W."/>
            <person name="Munidasa M."/>
            <person name="Muniz J."/>
            <person name="Nguyen L."/>
            <person name="Osuji N."/>
            <person name="Pu L.-L."/>
            <person name="Puazo M."/>
            <person name="Skinner E."/>
            <person name="Qu C."/>
            <person name="Quiroz J."/>
            <person name="Raj R."/>
            <person name="Weissenberger G."/>
            <person name="Xin Y."/>
            <person name="Zou X."/>
            <person name="Han Y."/>
            <person name="Worley K."/>
            <person name="Muzny D."/>
            <person name="Gibbs R."/>
        </authorList>
    </citation>
    <scope>NUCLEOTIDE SEQUENCE</scope>
    <source>
        <strain evidence="19">HAZT.00-mixed</strain>
        <tissue evidence="19">Whole organism</tissue>
    </source>
</reference>
<dbReference type="PROSITE" id="PS51873">
    <property type="entry name" value="TRIAD"/>
    <property type="match status" value="1"/>
</dbReference>
<dbReference type="InterPro" id="IPR000626">
    <property type="entry name" value="Ubiquitin-like_dom"/>
</dbReference>
<evidence type="ECO:0000259" key="17">
    <source>
        <dbReference type="PROSITE" id="PS50199"/>
    </source>
</evidence>
<evidence type="ECO:0000256" key="9">
    <source>
        <dbReference type="ARBA" id="ARBA00022737"/>
    </source>
</evidence>
<dbReference type="PANTHER" id="PTHR22770">
    <property type="entry name" value="UBIQUITIN CONJUGATING ENZYME 7 INTERACTING PROTEIN-RELATED"/>
    <property type="match status" value="1"/>
</dbReference>
<evidence type="ECO:0000256" key="1">
    <source>
        <dbReference type="ARBA" id="ARBA00001798"/>
    </source>
</evidence>
<sequence>MEDLEIHHSLSVLPNSFELIEDSEFQEIEAVHSQRASPINVYFEEACQADCDSDGTEDFADALSVDVINDFNQAETNISGNIMTQTSGGDQDSLNKSQQLQAAEELKRRLTLKKGIDDLKGSDKDENDTQEANDSKFASMDSSQASNLFIEDRASHRGPLPIYVSSSMTVGELRSTVYAAFGFPPEVQRWILGRRLADDDQATLAQHKVTREGCPVFLYLVAPPSSYTTDPQEDQESDDMNEREASPKPELSSNQGSPHPRNEVPSRLVSPLAAAKNIYKKNIGSSAITAEDPVIGNELIKREIRELDSKGYLSKIDNQDPKKAVPLVKNNGLQKIVGIEAGTRDSDITGHKKPAGPVSKNVANQTRSKFETETNTTISSTDLPNTTYSESRSPKSAKSDKFEMKRGKCASSDSRKPEPEIPASPAKNGWSCKQCTFVNNEGRPGCEVCGAEKPEVPGASSCNAGQPQVTEHLGTAVSALEKNALVSCNESFECRVCFTVVPRNAGVVLRECLHVFCRECLANAVRYSDTAAVKCLYRDHQYSCDATIQEREVKALVTAAEYEAHLKKSVQQAAVAMQNVFHCKTPDCPGFCVYEDNVNTFLCSVCYKQNCLTCQIANNIGLQYRRTVNCVMLMRKWGCDWMRCPMCRTEICWVTRGPRWGPKVSQLTDMDFLTGDWRRLWRVSVWSQRPQMSPKMHLLPLMQDSVVTVGRIQK</sequence>
<accession>A0A6A0GT55</accession>
<reference evidence="19" key="2">
    <citation type="journal article" date="2018" name="Environ. Sci. Technol.">
        <title>The Toxicogenome of Hyalella azteca: A Model for Sediment Ecotoxicology and Evolutionary Toxicology.</title>
        <authorList>
            <person name="Poynton H.C."/>
            <person name="Hasenbein S."/>
            <person name="Benoit J.B."/>
            <person name="Sepulveda M.S."/>
            <person name="Poelchau M.F."/>
            <person name="Hughes D.S.T."/>
            <person name="Murali S.C."/>
            <person name="Chen S."/>
            <person name="Glastad K.M."/>
            <person name="Goodisman M.A.D."/>
            <person name="Werren J.H."/>
            <person name="Vineis J.H."/>
            <person name="Bowen J.L."/>
            <person name="Friedrich M."/>
            <person name="Jones J."/>
            <person name="Robertson H.M."/>
            <person name="Feyereisen R."/>
            <person name="Mechler-Hickson A."/>
            <person name="Mathers N."/>
            <person name="Lee C.E."/>
            <person name="Colbourne J.K."/>
            <person name="Biales A."/>
            <person name="Johnston J.S."/>
            <person name="Wellborn G.A."/>
            <person name="Rosendale A.J."/>
            <person name="Cridge A.G."/>
            <person name="Munoz-Torres M.C."/>
            <person name="Bain P.A."/>
            <person name="Manny A.R."/>
            <person name="Major K.M."/>
            <person name="Lambert F.N."/>
            <person name="Vulpe C.D."/>
            <person name="Tuck P."/>
            <person name="Blalock B.J."/>
            <person name="Lin Y.Y."/>
            <person name="Smith M.E."/>
            <person name="Ochoa-Acuna H."/>
            <person name="Chen M.M."/>
            <person name="Childers C.P."/>
            <person name="Qu J."/>
            <person name="Dugan S."/>
            <person name="Lee S.L."/>
            <person name="Chao H."/>
            <person name="Dinh H."/>
            <person name="Han Y."/>
            <person name="Doddapaneni H."/>
            <person name="Worley K.C."/>
            <person name="Muzny D.M."/>
            <person name="Gibbs R.A."/>
            <person name="Richards S."/>
        </authorList>
    </citation>
    <scope>NUCLEOTIDE SEQUENCE</scope>
    <source>
        <strain evidence="19">HAZT.00-mixed</strain>
        <tissue evidence="19">Whole organism</tissue>
    </source>
</reference>
<evidence type="ECO:0000313" key="19">
    <source>
        <dbReference type="EMBL" id="KAA0187120.1"/>
    </source>
</evidence>
<dbReference type="InterPro" id="IPR001876">
    <property type="entry name" value="Znf_RanBP2"/>
</dbReference>
<feature type="region of interest" description="Disordered" evidence="14">
    <location>
        <begin position="117"/>
        <end position="141"/>
    </location>
</feature>
<dbReference type="GO" id="GO:0043161">
    <property type="term" value="P:proteasome-mediated ubiquitin-dependent protein catabolic process"/>
    <property type="evidence" value="ECO:0007669"/>
    <property type="project" value="TreeGrafter"/>
</dbReference>
<dbReference type="SUPFAM" id="SSF90209">
    <property type="entry name" value="Ran binding protein zinc finger-like"/>
    <property type="match status" value="1"/>
</dbReference>
<dbReference type="InterPro" id="IPR001841">
    <property type="entry name" value="Znf_RING"/>
</dbReference>
<keyword evidence="11" id="KW-0833">Ubl conjugation pathway</keyword>
<dbReference type="InterPro" id="IPR047559">
    <property type="entry name" value="HOIL1_RBR_mRING-HC-C3HC3D"/>
</dbReference>
<comment type="similarity">
    <text evidence="3">Belongs to the RBR family.</text>
</comment>
<dbReference type="Proteomes" id="UP000711488">
    <property type="component" value="Unassembled WGS sequence"/>
</dbReference>
<dbReference type="GO" id="GO:0043130">
    <property type="term" value="F:ubiquitin binding"/>
    <property type="evidence" value="ECO:0007669"/>
    <property type="project" value="TreeGrafter"/>
</dbReference>
<comment type="catalytic activity">
    <reaction evidence="1">
        <text>[E2 ubiquitin-conjugating enzyme]-S-ubiquitinyl-L-cysteine + [acceptor protein]-L-lysine = [E2 ubiquitin-conjugating enzyme]-L-cysteine + [acceptor protein]-N(6)-ubiquitinyl-L-lysine.</text>
        <dbReference type="EC" id="2.3.2.31"/>
    </reaction>
</comment>
<dbReference type="GO" id="GO:0097039">
    <property type="term" value="P:protein linear polyubiquitination"/>
    <property type="evidence" value="ECO:0007669"/>
    <property type="project" value="TreeGrafter"/>
</dbReference>
<evidence type="ECO:0000256" key="11">
    <source>
        <dbReference type="ARBA" id="ARBA00022786"/>
    </source>
</evidence>
<feature type="domain" description="RING-type" evidence="18">
    <location>
        <begin position="490"/>
        <end position="714"/>
    </location>
</feature>
<feature type="compositionally biased region" description="Polar residues" evidence="14">
    <location>
        <begin position="361"/>
        <end position="396"/>
    </location>
</feature>
<dbReference type="InterPro" id="IPR044066">
    <property type="entry name" value="TRIAD_supradom"/>
</dbReference>
<comment type="caution">
    <text evidence="19">The sequence shown here is derived from an EMBL/GenBank/DDBJ whole genome shotgun (WGS) entry which is preliminary data.</text>
</comment>
<dbReference type="PANTHER" id="PTHR22770:SF13">
    <property type="entry name" value="RING-TYPE DOMAIN-CONTAINING PROTEIN"/>
    <property type="match status" value="1"/>
</dbReference>
<dbReference type="InterPro" id="IPR036443">
    <property type="entry name" value="Znf_RanBP2_sf"/>
</dbReference>